<proteinExistence type="inferred from homology"/>
<name>A0A6A8DC96_9BACI</name>
<evidence type="ECO:0000256" key="1">
    <source>
        <dbReference type="ARBA" id="ARBA00022598"/>
    </source>
</evidence>
<dbReference type="RefSeq" id="WP_153735819.1">
    <property type="nucleotide sequence ID" value="NZ_WJNG01000004.1"/>
</dbReference>
<dbReference type="OrthoDB" id="9765151at2"/>
<organism evidence="5 6">
    <name type="scientific">Aquibacillus halophilus</name>
    <dbReference type="NCBI Taxonomy" id="930132"/>
    <lineage>
        <taxon>Bacteria</taxon>
        <taxon>Bacillati</taxon>
        <taxon>Bacillota</taxon>
        <taxon>Bacilli</taxon>
        <taxon>Bacillales</taxon>
        <taxon>Bacillaceae</taxon>
        <taxon>Aquibacillus</taxon>
    </lineage>
</organism>
<dbReference type="EC" id="6.-.-.-" evidence="2"/>
<dbReference type="AlphaFoldDB" id="A0A6A8DC96"/>
<evidence type="ECO:0000259" key="4">
    <source>
        <dbReference type="Pfam" id="PF24850"/>
    </source>
</evidence>
<comment type="function">
    <text evidence="2">Involved in bacillithiol (BSH) biosynthesis. May catalyze the last step of the pathway, the addition of cysteine to glucosamine malate (GlcN-Mal) to generate BSH.</text>
</comment>
<evidence type="ECO:0000256" key="2">
    <source>
        <dbReference type="HAMAP-Rule" id="MF_01867"/>
    </source>
</evidence>
<keyword evidence="1 2" id="KW-0436">Ligase</keyword>
<sequence>MRIDPIKLETKNKLIDEYRNNGEIMNKFDYLPFEASTFQQRFTDLQEREFDREGLATVLQKLNDNWGAPAATLENIERLKDKDSVVVIGGQQSGLLTGPLYTINKIISIINLAKQQERQLKVPVVPVFWIAGEDHDFAEINHIMLEKGSRMKKYKIPQRVSSKTSMSELDLDKDIAKAWLHRVFGELQETEFTNSYLELFEKCLNESNTTVDFFAKVIFSIFNKEGLVLIDSGNKLVRQLESEHFVTMIKNQQSVSEGVYQANQEIKQSGYSISMDVEENEAHLFYHKDGERILLVRSEDGSWIGKQNECEFTTDELLHIAKNNPELLSNNVVTRPLMQELLFPTLAFLGGLGEIGYWSILKPAFQTLEIKMPPILPRLSLSLVDRSTDKKLKKFSIPPNQIVNFGVELERGNWLATQTSSPIEMLTDQVKFSIERAHRPLKELAKEIRSDLGDVAEKNLFYLFQDIEFLEDKLMRALEEKYHQGLDDFDTLQTMLRPEGGLQERCWNIIPFLNLYGDAFIDQLSEQSYDYKVDHYLIYL</sequence>
<comment type="similarity">
    <text evidence="2">Belongs to the BshC family.</text>
</comment>
<reference evidence="5" key="1">
    <citation type="submission" date="2019-11" db="EMBL/GenBank/DDBJ databases">
        <authorList>
            <person name="Li J."/>
        </authorList>
    </citation>
    <scope>NUCLEOTIDE SEQUENCE</scope>
    <source>
        <strain evidence="5">B6B</strain>
    </source>
</reference>
<dbReference type="EMBL" id="WJNG01000004">
    <property type="protein sequence ID" value="MRH42156.1"/>
    <property type="molecule type" value="Genomic_DNA"/>
</dbReference>
<accession>A0A6A8DC96</accession>
<dbReference type="InterPro" id="IPR055399">
    <property type="entry name" value="CC_BshC"/>
</dbReference>
<feature type="domain" description="Bacillithiol biosynthesis BshC C-terminal coiled-coil" evidence="4">
    <location>
        <begin position="383"/>
        <end position="540"/>
    </location>
</feature>
<dbReference type="InterPro" id="IPR055398">
    <property type="entry name" value="Rossmann-like_BshC"/>
</dbReference>
<dbReference type="Proteomes" id="UP000799092">
    <property type="component" value="Unassembled WGS sequence"/>
</dbReference>
<evidence type="ECO:0000313" key="5">
    <source>
        <dbReference type="EMBL" id="MRH42156.1"/>
    </source>
</evidence>
<dbReference type="Pfam" id="PF10079">
    <property type="entry name" value="Rossmann-like_BshC"/>
    <property type="match status" value="1"/>
</dbReference>
<dbReference type="GO" id="GO:0016874">
    <property type="term" value="F:ligase activity"/>
    <property type="evidence" value="ECO:0007669"/>
    <property type="project" value="UniProtKB-UniRule"/>
</dbReference>
<dbReference type="InterPro" id="IPR011199">
    <property type="entry name" value="Bacillithiol_biosynth_BshC"/>
</dbReference>
<comment type="caution">
    <text evidence="5">The sequence shown here is derived from an EMBL/GenBank/DDBJ whole genome shotgun (WGS) entry which is preliminary data.</text>
</comment>
<dbReference type="NCBIfam" id="TIGR03998">
    <property type="entry name" value="thiol_BshC"/>
    <property type="match status" value="1"/>
</dbReference>
<protein>
    <recommendedName>
        <fullName evidence="2">Putative cysteine ligase BshC</fullName>
        <ecNumber evidence="2">6.-.-.-</ecNumber>
    </recommendedName>
</protein>
<gene>
    <name evidence="2 5" type="primary">bshC</name>
    <name evidence="5" type="ORF">GH741_05630</name>
</gene>
<dbReference type="HAMAP" id="MF_01867">
    <property type="entry name" value="BshC"/>
    <property type="match status" value="1"/>
</dbReference>
<evidence type="ECO:0000313" key="6">
    <source>
        <dbReference type="Proteomes" id="UP000799092"/>
    </source>
</evidence>
<keyword evidence="6" id="KW-1185">Reference proteome</keyword>
<dbReference type="PIRSF" id="PIRSF012535">
    <property type="entry name" value="UCP012535"/>
    <property type="match status" value="1"/>
</dbReference>
<dbReference type="Pfam" id="PF24850">
    <property type="entry name" value="CC_BshC"/>
    <property type="match status" value="1"/>
</dbReference>
<evidence type="ECO:0000259" key="3">
    <source>
        <dbReference type="Pfam" id="PF10079"/>
    </source>
</evidence>
<feature type="domain" description="Bacillithiol biosynthesis BshC N-terminal Rossmann-like" evidence="3">
    <location>
        <begin position="1"/>
        <end position="379"/>
    </location>
</feature>